<dbReference type="Proteomes" id="UP000571183">
    <property type="component" value="Unassembled WGS sequence"/>
</dbReference>
<keyword evidence="3" id="KW-0812">Transmembrane</keyword>
<feature type="transmembrane region" description="Helical" evidence="3">
    <location>
        <begin position="21"/>
        <end position="47"/>
    </location>
</feature>
<comment type="caution">
    <text evidence="4">The sequence shown here is derived from an EMBL/GenBank/DDBJ whole genome shotgun (WGS) entry which is preliminary data.</text>
</comment>
<evidence type="ECO:0000256" key="1">
    <source>
        <dbReference type="SAM" id="Coils"/>
    </source>
</evidence>
<organism evidence="4 5">
    <name type="scientific">Canibacter oris</name>
    <dbReference type="NCBI Taxonomy" id="1365628"/>
    <lineage>
        <taxon>Bacteria</taxon>
        <taxon>Bacillati</taxon>
        <taxon>Actinomycetota</taxon>
        <taxon>Actinomycetes</taxon>
        <taxon>Micrococcales</taxon>
        <taxon>Microbacteriaceae</taxon>
        <taxon>Canibacter</taxon>
    </lineage>
</organism>
<keyword evidence="1" id="KW-0175">Coiled coil</keyword>
<evidence type="ECO:0000313" key="4">
    <source>
        <dbReference type="EMBL" id="MBB4071357.1"/>
    </source>
</evidence>
<keyword evidence="4" id="KW-0132">Cell division</keyword>
<dbReference type="InterPro" id="IPR007060">
    <property type="entry name" value="FtsL/DivIC"/>
</dbReference>
<keyword evidence="5" id="KW-1185">Reference proteome</keyword>
<dbReference type="Pfam" id="PF04977">
    <property type="entry name" value="DivIC"/>
    <property type="match status" value="1"/>
</dbReference>
<feature type="coiled-coil region" evidence="1">
    <location>
        <begin position="46"/>
        <end position="73"/>
    </location>
</feature>
<keyword evidence="3" id="KW-0472">Membrane</keyword>
<accession>A0A840DMU1</accession>
<dbReference type="RefSeq" id="WP_124825062.1">
    <property type="nucleotide sequence ID" value="NZ_JACIFD010000005.1"/>
</dbReference>
<protein>
    <submittedName>
        <fullName evidence="4">Cell division protein FtsB</fullName>
    </submittedName>
</protein>
<evidence type="ECO:0000256" key="3">
    <source>
        <dbReference type="SAM" id="Phobius"/>
    </source>
</evidence>
<dbReference type="AlphaFoldDB" id="A0A840DMU1"/>
<name>A0A840DMU1_9MICO</name>
<evidence type="ECO:0000313" key="5">
    <source>
        <dbReference type="Proteomes" id="UP000571183"/>
    </source>
</evidence>
<reference evidence="4" key="1">
    <citation type="submission" date="2020-08" db="EMBL/GenBank/DDBJ databases">
        <title>Sequencing the genomes of 1000 actinobacteria strains.</title>
        <authorList>
            <person name="Klenk H.-P."/>
        </authorList>
    </citation>
    <scope>NUCLEOTIDE SEQUENCE [LARGE SCALE GENOMIC DNA]</scope>
    <source>
        <strain evidence="4">DSM 27064</strain>
    </source>
</reference>
<keyword evidence="4" id="KW-0131">Cell cycle</keyword>
<gene>
    <name evidence="4" type="ORF">F5897_000654</name>
</gene>
<sequence length="167" mass="18878">MSSKAEKLGKDIAEWARSLRFGWYTLLFFGVFVIGMVTLSHTMSVYVQQQQEIRTMRESLQRAQEQVAAQTKSLENWQDPEFIKAQARDRLFYVLPGESQLAIIKDIEIPRVREGVSSAELTPAKQQWTNNLLASVVVAGLAADPAVETQQAPQAPAEQQEEKKQEE</sequence>
<evidence type="ECO:0000256" key="2">
    <source>
        <dbReference type="SAM" id="MobiDB-lite"/>
    </source>
</evidence>
<feature type="region of interest" description="Disordered" evidence="2">
    <location>
        <begin position="147"/>
        <end position="167"/>
    </location>
</feature>
<dbReference type="EMBL" id="JACIFD010000005">
    <property type="protein sequence ID" value="MBB4071357.1"/>
    <property type="molecule type" value="Genomic_DNA"/>
</dbReference>
<proteinExistence type="predicted"/>
<keyword evidence="3" id="KW-1133">Transmembrane helix</keyword>
<dbReference type="GO" id="GO:0051301">
    <property type="term" value="P:cell division"/>
    <property type="evidence" value="ECO:0007669"/>
    <property type="project" value="UniProtKB-KW"/>
</dbReference>